<keyword evidence="1" id="KW-0472">Membrane</keyword>
<gene>
    <name evidence="2" type="ORF">CASFOL_018908</name>
</gene>
<keyword evidence="1" id="KW-1133">Transmembrane helix</keyword>
<dbReference type="EMBL" id="JAVIJP010000026">
    <property type="protein sequence ID" value="KAL3636609.1"/>
    <property type="molecule type" value="Genomic_DNA"/>
</dbReference>
<proteinExistence type="predicted"/>
<evidence type="ECO:0000313" key="3">
    <source>
        <dbReference type="Proteomes" id="UP001632038"/>
    </source>
</evidence>
<organism evidence="2 3">
    <name type="scientific">Castilleja foliolosa</name>
    <dbReference type="NCBI Taxonomy" id="1961234"/>
    <lineage>
        <taxon>Eukaryota</taxon>
        <taxon>Viridiplantae</taxon>
        <taxon>Streptophyta</taxon>
        <taxon>Embryophyta</taxon>
        <taxon>Tracheophyta</taxon>
        <taxon>Spermatophyta</taxon>
        <taxon>Magnoliopsida</taxon>
        <taxon>eudicotyledons</taxon>
        <taxon>Gunneridae</taxon>
        <taxon>Pentapetalae</taxon>
        <taxon>asterids</taxon>
        <taxon>lamiids</taxon>
        <taxon>Lamiales</taxon>
        <taxon>Orobanchaceae</taxon>
        <taxon>Pedicularideae</taxon>
        <taxon>Castillejinae</taxon>
        <taxon>Castilleja</taxon>
    </lineage>
</organism>
<evidence type="ECO:0000313" key="2">
    <source>
        <dbReference type="EMBL" id="KAL3636609.1"/>
    </source>
</evidence>
<accession>A0ABD3D5X8</accession>
<dbReference type="Proteomes" id="UP001632038">
    <property type="component" value="Unassembled WGS sequence"/>
</dbReference>
<reference evidence="3" key="1">
    <citation type="journal article" date="2024" name="IScience">
        <title>Strigolactones Initiate the Formation of Haustorium-like Structures in Castilleja.</title>
        <authorList>
            <person name="Buerger M."/>
            <person name="Peterson D."/>
            <person name="Chory J."/>
        </authorList>
    </citation>
    <scope>NUCLEOTIDE SEQUENCE [LARGE SCALE GENOMIC DNA]</scope>
</reference>
<evidence type="ECO:0000256" key="1">
    <source>
        <dbReference type="SAM" id="Phobius"/>
    </source>
</evidence>
<dbReference type="AlphaFoldDB" id="A0ABD3D5X8"/>
<feature type="transmembrane region" description="Helical" evidence="1">
    <location>
        <begin position="12"/>
        <end position="33"/>
    </location>
</feature>
<protein>
    <submittedName>
        <fullName evidence="2">Uncharacterized protein</fullName>
    </submittedName>
</protein>
<keyword evidence="3" id="KW-1185">Reference proteome</keyword>
<keyword evidence="1" id="KW-0812">Transmembrane</keyword>
<sequence>MVIINGSRKKWLIRAALLIILICFLLLIILGNWSNIMEILRGHQKLKLINFLSKRKVNKGNDPIHNSRKWITSSGTNGLLRTPI</sequence>
<name>A0ABD3D5X8_9LAMI</name>
<comment type="caution">
    <text evidence="2">The sequence shown here is derived from an EMBL/GenBank/DDBJ whole genome shotgun (WGS) entry which is preliminary data.</text>
</comment>